<reference evidence="3 4" key="1">
    <citation type="submission" date="2018-01" db="EMBL/GenBank/DDBJ databases">
        <authorList>
            <person name="Clerissi C."/>
        </authorList>
    </citation>
    <scope>NUCLEOTIDE SEQUENCE [LARGE SCALE GENOMIC DNA]</scope>
    <source>
        <strain evidence="1">Cupriavidus taiwanensis STM 6082</strain>
        <strain evidence="2">Cupriavidus taiwanensis STM 6160</strain>
        <plasmid evidence="2">II</plasmid>
        <plasmid evidence="3">ii</plasmid>
    </source>
</reference>
<evidence type="ECO:0000313" key="3">
    <source>
        <dbReference type="Proteomes" id="UP000255168"/>
    </source>
</evidence>
<gene>
    <name evidence="1" type="ORF">CBM2605_B130410</name>
    <name evidence="2" type="ORF">CBM2607_MP10619</name>
</gene>
<protein>
    <submittedName>
        <fullName evidence="2">Uncharacterized protein</fullName>
    </submittedName>
</protein>
<proteinExistence type="predicted"/>
<keyword evidence="4" id="KW-1185">Reference proteome</keyword>
<geneLocation type="plasmid" evidence="3">
    <name>ii</name>
</geneLocation>
<dbReference type="Proteomes" id="UP000255168">
    <property type="component" value="Plasmid II"/>
</dbReference>
<name>A0A375HQZ6_9BURK</name>
<dbReference type="AlphaFoldDB" id="A0A375HQZ6"/>
<evidence type="ECO:0000313" key="2">
    <source>
        <dbReference type="EMBL" id="SPD59217.1"/>
    </source>
</evidence>
<sequence>MPPGFAFTPLMTCNLCDTTAAAQVRAGFDAGAFAAARPHCGRAAGQP</sequence>
<keyword evidence="2" id="KW-0614">Plasmid</keyword>
<dbReference type="Proteomes" id="UP000256710">
    <property type="component" value="Unassembled WGS sequence"/>
</dbReference>
<dbReference type="EMBL" id="OFTC01000036">
    <property type="protein sequence ID" value="SOZ39113.1"/>
    <property type="molecule type" value="Genomic_DNA"/>
</dbReference>
<evidence type="ECO:0000313" key="4">
    <source>
        <dbReference type="Proteomes" id="UP000256710"/>
    </source>
</evidence>
<evidence type="ECO:0000313" key="1">
    <source>
        <dbReference type="EMBL" id="SOZ39113.1"/>
    </source>
</evidence>
<organism evidence="2 3">
    <name type="scientific">Cupriavidus neocaledonicus</name>
    <dbReference type="NCBI Taxonomy" id="1040979"/>
    <lineage>
        <taxon>Bacteria</taxon>
        <taxon>Pseudomonadati</taxon>
        <taxon>Pseudomonadota</taxon>
        <taxon>Betaproteobacteria</taxon>
        <taxon>Burkholderiales</taxon>
        <taxon>Burkholderiaceae</taxon>
        <taxon>Cupriavidus</taxon>
    </lineage>
</organism>
<dbReference type="EMBL" id="LT984807">
    <property type="protein sequence ID" value="SPD59217.1"/>
    <property type="molecule type" value="Genomic_DNA"/>
</dbReference>
<geneLocation type="plasmid" evidence="2">
    <name>II</name>
</geneLocation>
<accession>A0A375HQZ6</accession>